<dbReference type="Proteomes" id="UP000051380">
    <property type="component" value="Unassembled WGS sequence"/>
</dbReference>
<dbReference type="EMBL" id="LJYF01000029">
    <property type="protein sequence ID" value="KRP93743.1"/>
    <property type="molecule type" value="Genomic_DNA"/>
</dbReference>
<gene>
    <name evidence="1" type="ORF">AOQ72_20760</name>
</gene>
<reference evidence="1 2" key="1">
    <citation type="submission" date="2015-09" db="EMBL/GenBank/DDBJ databases">
        <title>Draft Genome Sequence of the Strain BR 3267 (Bradyrhizobium yuanmingense) recommended as inoculant for cowpea in Brazil.</title>
        <authorList>
            <person name="Simoes-Araujo J.L."/>
            <person name="Zilli J.E."/>
        </authorList>
    </citation>
    <scope>NUCLEOTIDE SEQUENCE [LARGE SCALE GENOMIC DNA]</scope>
    <source>
        <strain evidence="1 2">BR3267</strain>
    </source>
</reference>
<evidence type="ECO:0000313" key="2">
    <source>
        <dbReference type="Proteomes" id="UP000051380"/>
    </source>
</evidence>
<accession>A0A0R3C854</accession>
<evidence type="ECO:0008006" key="3">
    <source>
        <dbReference type="Google" id="ProtNLM"/>
    </source>
</evidence>
<name>A0A0R3C854_9BRAD</name>
<evidence type="ECO:0000313" key="1">
    <source>
        <dbReference type="EMBL" id="KRP93743.1"/>
    </source>
</evidence>
<proteinExistence type="predicted"/>
<organism evidence="1 2">
    <name type="scientific">Bradyrhizobium yuanmingense</name>
    <dbReference type="NCBI Taxonomy" id="108015"/>
    <lineage>
        <taxon>Bacteria</taxon>
        <taxon>Pseudomonadati</taxon>
        <taxon>Pseudomonadota</taxon>
        <taxon>Alphaproteobacteria</taxon>
        <taxon>Hyphomicrobiales</taxon>
        <taxon>Nitrobacteraceae</taxon>
        <taxon>Bradyrhizobium</taxon>
    </lineage>
</organism>
<comment type="caution">
    <text evidence="1">The sequence shown here is derived from an EMBL/GenBank/DDBJ whole genome shotgun (WGS) entry which is preliminary data.</text>
</comment>
<dbReference type="AlphaFoldDB" id="A0A0R3C854"/>
<protein>
    <recommendedName>
        <fullName evidence="3">Transposase</fullName>
    </recommendedName>
</protein>
<sequence length="61" mass="6788">MALNRLHFWVFLSRILGHRPIDNVSIFCREIGMVVGAATGDGTRIGWAHLGQLLLKTLFPA</sequence>